<dbReference type="Proteomes" id="UP001248581">
    <property type="component" value="Chromosome"/>
</dbReference>
<dbReference type="Pfam" id="PF04285">
    <property type="entry name" value="DUF444"/>
    <property type="match status" value="1"/>
</dbReference>
<feature type="region of interest" description="Disordered" evidence="2">
    <location>
        <begin position="38"/>
        <end position="111"/>
    </location>
</feature>
<dbReference type="SUPFAM" id="SSF53300">
    <property type="entry name" value="vWA-like"/>
    <property type="match status" value="1"/>
</dbReference>
<dbReference type="PANTHER" id="PTHR30510">
    <property type="entry name" value="UPF0229 PROTEIN YEAH"/>
    <property type="match status" value="1"/>
</dbReference>
<evidence type="ECO:0000313" key="3">
    <source>
        <dbReference type="EMBL" id="WNC69232.1"/>
    </source>
</evidence>
<dbReference type="EMBL" id="CP134146">
    <property type="protein sequence ID" value="WNC69232.1"/>
    <property type="molecule type" value="Genomic_DNA"/>
</dbReference>
<gene>
    <name evidence="3" type="ORF">RI845_03510</name>
</gene>
<dbReference type="NCBIfam" id="NF003708">
    <property type="entry name" value="PRK05325.1-3"/>
    <property type="match status" value="1"/>
</dbReference>
<proteinExistence type="inferred from homology"/>
<evidence type="ECO:0000256" key="2">
    <source>
        <dbReference type="SAM" id="MobiDB-lite"/>
    </source>
</evidence>
<sequence length="432" mass="49897">MAVFIDKRLNAKNKSMVNRQRFVRRYKSQIKRSLAESINRRKVTDHQSDEDVSISKKDLTEPSFKQGEGGIKERIYPGNDQFSEGDKIPRPNAPKGKGTGESGASDTGEGEDDFIFSISADEYLHLLFDDLELPNLQFNQIDKLIDYKTVRSGFCNEGAIANIDIVKSLQGSIARRMAMTSDKRKQIKHCQQQFALLEQQGSQKTAEKTRLTEEITALKNKIAKVPFIDTFDLRYRNYDKQAIPSSKAVMFCLMDVSGSMVQATKDMAKRFYILLYLFLTRNYKTIDVVYIIHHTQATEVDEQDFFYSKETGGTIISSALKLLYEIIKKRYNSKDWNIYVAQASDGDNWQDDTPKCYQLLAEKILPIIRFYSYIEINNNESKSLWLEYQRLIDKYPNFTMRQITEVADIYPVFRDLFKKTASINAAWGQYGH</sequence>
<feature type="compositionally biased region" description="Basic and acidic residues" evidence="2">
    <location>
        <begin position="38"/>
        <end position="60"/>
    </location>
</feature>
<accession>A0ABY9TKF3</accession>
<dbReference type="PANTHER" id="PTHR30510:SF2">
    <property type="entry name" value="UPF0229 PROTEIN YEAH"/>
    <property type="match status" value="1"/>
</dbReference>
<keyword evidence="4" id="KW-1185">Reference proteome</keyword>
<dbReference type="InterPro" id="IPR036465">
    <property type="entry name" value="vWFA_dom_sf"/>
</dbReference>
<evidence type="ECO:0000313" key="4">
    <source>
        <dbReference type="Proteomes" id="UP001248581"/>
    </source>
</evidence>
<dbReference type="HAMAP" id="MF_01232">
    <property type="entry name" value="UPF0229"/>
    <property type="match status" value="1"/>
</dbReference>
<organism evidence="3 4">
    <name type="scientific">Thalassotalea nanhaiensis</name>
    <dbReference type="NCBI Taxonomy" id="3065648"/>
    <lineage>
        <taxon>Bacteria</taxon>
        <taxon>Pseudomonadati</taxon>
        <taxon>Pseudomonadota</taxon>
        <taxon>Gammaproteobacteria</taxon>
        <taxon>Alteromonadales</taxon>
        <taxon>Colwelliaceae</taxon>
        <taxon>Thalassotalea</taxon>
    </lineage>
</organism>
<dbReference type="InterPro" id="IPR006698">
    <property type="entry name" value="UPF0229"/>
</dbReference>
<protein>
    <recommendedName>
        <fullName evidence="1">UPF0229 protein RI845_03510</fullName>
    </recommendedName>
</protein>
<dbReference type="RefSeq" id="WP_348388376.1">
    <property type="nucleotide sequence ID" value="NZ_CP134146.1"/>
</dbReference>
<evidence type="ECO:0000256" key="1">
    <source>
        <dbReference type="HAMAP-Rule" id="MF_01232"/>
    </source>
</evidence>
<comment type="similarity">
    <text evidence="1">Belongs to the UPF0229 family.</text>
</comment>
<name>A0ABY9TKF3_9GAMM</name>
<dbReference type="NCBIfam" id="NF003707">
    <property type="entry name" value="PRK05325.1-2"/>
    <property type="match status" value="1"/>
</dbReference>
<reference evidence="4" key="1">
    <citation type="submission" date="2023-09" db="EMBL/GenBank/DDBJ databases">
        <authorList>
            <person name="Li S."/>
            <person name="Li X."/>
            <person name="Zhang C."/>
            <person name="Zhao Z."/>
        </authorList>
    </citation>
    <scope>NUCLEOTIDE SEQUENCE [LARGE SCALE GENOMIC DNA]</scope>
    <source>
        <strain evidence="4">SQ345</strain>
    </source>
</reference>